<dbReference type="GO" id="GO:0015297">
    <property type="term" value="F:antiporter activity"/>
    <property type="evidence" value="ECO:0007669"/>
    <property type="project" value="UniProtKB-KW"/>
</dbReference>
<dbReference type="Pfam" id="PF03040">
    <property type="entry name" value="CemA"/>
    <property type="match status" value="2"/>
</dbReference>
<accession>A0A1W6EHC2</accession>
<keyword evidence="9" id="KW-0633">Potassium transport</keyword>
<evidence type="ECO:0000256" key="6">
    <source>
        <dbReference type="ARBA" id="ARBA00023065"/>
    </source>
</evidence>
<evidence type="ECO:0000256" key="5">
    <source>
        <dbReference type="ARBA" id="ARBA00022989"/>
    </source>
</evidence>
<evidence type="ECO:0000313" key="10">
    <source>
        <dbReference type="EMBL" id="ARK14735.1"/>
    </source>
</evidence>
<organism evidence="10">
    <name type="scientific">Neodangemannia microcystis</name>
    <dbReference type="NCBI Taxonomy" id="173495"/>
    <lineage>
        <taxon>Eukaryota</taxon>
        <taxon>Viridiplantae</taxon>
        <taxon>Chlorophyta</taxon>
        <taxon>core chlorophytes</taxon>
        <taxon>Ulvophyceae</taxon>
        <taxon>OUU clade</taxon>
        <taxon>Oltmannsiellopsidales</taxon>
        <taxon>Oltmannsiellopsidaceae</taxon>
        <taxon>Neodangemannia</taxon>
    </lineage>
</organism>
<dbReference type="PANTHER" id="PTHR33650:SF2">
    <property type="entry name" value="CHLOROPLAST ENVELOPE MEMBRANE PROTEIN"/>
    <property type="match status" value="1"/>
</dbReference>
<evidence type="ECO:0000256" key="7">
    <source>
        <dbReference type="ARBA" id="ARBA00023136"/>
    </source>
</evidence>
<keyword evidence="10" id="KW-0934">Plastid</keyword>
<geneLocation type="chloroplast" evidence="10"/>
<keyword evidence="6 9" id="KW-0406">Ion transport</keyword>
<keyword evidence="4 9" id="KW-0375">Hydrogen ion transport</keyword>
<keyword evidence="10" id="KW-0150">Chloroplast</keyword>
<comment type="catalytic activity">
    <reaction evidence="9">
        <text>K(+)(in) + H(+)(out) = K(+)(out) + H(+)(in)</text>
        <dbReference type="Rhea" id="RHEA:29467"/>
        <dbReference type="ChEBI" id="CHEBI:15378"/>
        <dbReference type="ChEBI" id="CHEBI:29103"/>
    </reaction>
</comment>
<keyword evidence="9" id="KW-1001">Plastid inner membrane</keyword>
<dbReference type="GO" id="GO:0009706">
    <property type="term" value="C:chloroplast inner membrane"/>
    <property type="evidence" value="ECO:0007669"/>
    <property type="project" value="UniProtKB-SubCell"/>
</dbReference>
<dbReference type="GO" id="GO:0015078">
    <property type="term" value="F:proton transmembrane transporter activity"/>
    <property type="evidence" value="ECO:0007669"/>
    <property type="project" value="UniProtKB-UniRule"/>
</dbReference>
<evidence type="ECO:0000256" key="2">
    <source>
        <dbReference type="ARBA" id="ARBA00022448"/>
    </source>
</evidence>
<gene>
    <name evidence="9 10" type="primary">cemA</name>
</gene>
<evidence type="ECO:0000256" key="3">
    <source>
        <dbReference type="ARBA" id="ARBA00022692"/>
    </source>
</evidence>
<evidence type="ECO:0000256" key="1">
    <source>
        <dbReference type="ARBA" id="ARBA00004141"/>
    </source>
</evidence>
<evidence type="ECO:0000256" key="8">
    <source>
        <dbReference type="ARBA" id="ARBA00043980"/>
    </source>
</evidence>
<dbReference type="PANTHER" id="PTHR33650">
    <property type="entry name" value="CHLOROPLAST ENVELOPE MEMBRANE PROTEIN-RELATED"/>
    <property type="match status" value="1"/>
</dbReference>
<reference evidence="10" key="1">
    <citation type="journal article" date="2017" name="Sci. Rep.">
        <title>Divergent copies of the large inverted repeat in the chloroplast genomes of ulvophycean green algae.</title>
        <authorList>
            <person name="Turmel M."/>
            <person name="Otis C."/>
            <person name="Lemieux C."/>
        </authorList>
    </citation>
    <scope>NUCLEOTIDE SEQUENCE</scope>
</reference>
<feature type="transmembrane region" description="Helical" evidence="9">
    <location>
        <begin position="324"/>
        <end position="344"/>
    </location>
</feature>
<comment type="function">
    <text evidence="9">Contributes to K(+)/H(+) antiport activity by supporting proton efflux to control proton extrusion and homeostasis in chloroplasts in a light-dependent manner to modulate photosynthesis. Prevents excessive induction of non-photochemical quenching (NPQ) under continuous-light conditions. Indirectly promotes efficient inorganic carbon uptake into chloroplasts.</text>
</comment>
<keyword evidence="9" id="KW-0050">Antiport</keyword>
<keyword evidence="9" id="KW-0630">Potassium</keyword>
<dbReference type="GO" id="GO:0006813">
    <property type="term" value="P:potassium ion transport"/>
    <property type="evidence" value="ECO:0007669"/>
    <property type="project" value="UniProtKB-UniRule"/>
</dbReference>
<feature type="transmembrane region" description="Helical" evidence="9">
    <location>
        <begin position="61"/>
        <end position="81"/>
    </location>
</feature>
<keyword evidence="7 9" id="KW-0472">Membrane</keyword>
<dbReference type="AlphaFoldDB" id="A0A1W6EHC2"/>
<keyword evidence="5 9" id="KW-1133">Transmembrane helix</keyword>
<sequence length="364" mass="42130">MNLFKLKKNSNRKKSNVTKAIEKIGLIPRSIIRTFGRFQQQLFPEAIDLFLQEFRISRYQVLVSVQCLFVLIIIPFCINVFTKTFLLTPLTEYVWNKYKTDIFLNTYQQEQAIQEIRNFESTIYFDLLIENKTVDSTFKDKSYLTTASKNEKRLFQNSIVPTTVFDLEGTRCNGSNAEVLCTESTSVIHNYNSFQPNLNVATENALDQGSQAETLKYSIPMLMQAKLTEIAFESNKQSISALTNLLADLLTLARLQFIFIKFQSQIIILKSFLIETFYSLNDTTKSFLLIFSTDLLVGFHSPRGWELFLEFVITHFGLPHNENVIFLFVATFPVLVDSVIKYWIFRYLNKISPSTVATYHAMIE</sequence>
<proteinExistence type="inferred from homology"/>
<evidence type="ECO:0000256" key="4">
    <source>
        <dbReference type="ARBA" id="ARBA00022781"/>
    </source>
</evidence>
<dbReference type="HAMAP" id="MF_01308">
    <property type="entry name" value="CemA_PxcA"/>
    <property type="match status" value="1"/>
</dbReference>
<name>A0A1W6EHC2_9CHLO</name>
<dbReference type="GeneID" id="32884390"/>
<comment type="subcellular location">
    <subcellularLocation>
        <location evidence="1">Membrane</location>
        <topology evidence="1">Multi-pass membrane protein</topology>
    </subcellularLocation>
    <subcellularLocation>
        <location evidence="9">Plastid</location>
        <location evidence="9">Chloroplast inner membrane</location>
        <topology evidence="9">Multi-pass membrane protein</topology>
    </subcellularLocation>
</comment>
<protein>
    <recommendedName>
        <fullName evidence="9">Potassium/proton antiporter CemA</fullName>
    </recommendedName>
    <alternativeName>
        <fullName evidence="9">Chloroplast envelope membrane protein A</fullName>
        <shortName evidence="9">CemA</shortName>
    </alternativeName>
</protein>
<dbReference type="InterPro" id="IPR004282">
    <property type="entry name" value="CemA"/>
</dbReference>
<keyword evidence="3 9" id="KW-0812">Transmembrane</keyword>
<comment type="similarity">
    <text evidence="8 9">Belongs to the CemA family.</text>
</comment>
<keyword evidence="2 9" id="KW-0813">Transport</keyword>
<evidence type="ECO:0000256" key="9">
    <source>
        <dbReference type="HAMAP-Rule" id="MF_01308"/>
    </source>
</evidence>
<dbReference type="RefSeq" id="YP_009367792.1">
    <property type="nucleotide sequence ID" value="NC_034713.1"/>
</dbReference>
<dbReference type="EMBL" id="KY407660">
    <property type="protein sequence ID" value="ARK14735.1"/>
    <property type="molecule type" value="Genomic_DNA"/>
</dbReference>